<dbReference type="RefSeq" id="XP_030979733.1">
    <property type="nucleotide sequence ID" value="XM_031130607.1"/>
</dbReference>
<protein>
    <submittedName>
        <fullName evidence="2">Uncharacterized protein</fullName>
    </submittedName>
</protein>
<reference evidence="2" key="3">
    <citation type="submission" date="2025-08" db="UniProtKB">
        <authorList>
            <consortium name="RefSeq"/>
        </authorList>
    </citation>
    <scope>IDENTIFICATION</scope>
    <source>
        <strain evidence="2">NI907</strain>
    </source>
</reference>
<keyword evidence="1" id="KW-1185">Reference proteome</keyword>
<dbReference type="Proteomes" id="UP000515153">
    <property type="component" value="Chromosome VII"/>
</dbReference>
<name>A0A6P8AXT2_PYRGI</name>
<dbReference type="AlphaFoldDB" id="A0A6P8AXT2"/>
<proteinExistence type="predicted"/>
<accession>A0A6P8AXT2</accession>
<sequence length="45" mass="5086">MAIRLVDWAQAKRHGYVAKTSATMVVKATRGLDALQPSLEIFFFF</sequence>
<evidence type="ECO:0000313" key="2">
    <source>
        <dbReference type="RefSeq" id="XP_030979733.1"/>
    </source>
</evidence>
<dbReference type="KEGG" id="pgri:PgNI_10634"/>
<gene>
    <name evidence="2" type="ORF">PgNI_10634</name>
</gene>
<reference evidence="1 2" key="1">
    <citation type="journal article" date="2019" name="Mol. Biol. Evol.">
        <title>Blast fungal genomes show frequent chromosomal changes, gene gains and losses, and effector gene turnover.</title>
        <authorList>
            <person name="Gomez Luciano L.B."/>
            <person name="Jason Tsai I."/>
            <person name="Chuma I."/>
            <person name="Tosa Y."/>
            <person name="Chen Y.H."/>
            <person name="Li J.Y."/>
            <person name="Li M.Y."/>
            <person name="Jade Lu M.Y."/>
            <person name="Nakayashiki H."/>
            <person name="Li W.H."/>
        </authorList>
    </citation>
    <scope>NUCLEOTIDE SEQUENCE [LARGE SCALE GENOMIC DNA]</scope>
    <source>
        <strain evidence="1 2">NI907</strain>
    </source>
</reference>
<evidence type="ECO:0000313" key="1">
    <source>
        <dbReference type="Proteomes" id="UP000515153"/>
    </source>
</evidence>
<reference evidence="2" key="2">
    <citation type="submission" date="2019-10" db="EMBL/GenBank/DDBJ databases">
        <authorList>
            <consortium name="NCBI Genome Project"/>
        </authorList>
    </citation>
    <scope>NUCLEOTIDE SEQUENCE</scope>
    <source>
        <strain evidence="2">NI907</strain>
    </source>
</reference>
<organism evidence="1 2">
    <name type="scientific">Pyricularia grisea</name>
    <name type="common">Crabgrass-specific blast fungus</name>
    <name type="synonym">Magnaporthe grisea</name>
    <dbReference type="NCBI Taxonomy" id="148305"/>
    <lineage>
        <taxon>Eukaryota</taxon>
        <taxon>Fungi</taxon>
        <taxon>Dikarya</taxon>
        <taxon>Ascomycota</taxon>
        <taxon>Pezizomycotina</taxon>
        <taxon>Sordariomycetes</taxon>
        <taxon>Sordariomycetidae</taxon>
        <taxon>Magnaporthales</taxon>
        <taxon>Pyriculariaceae</taxon>
        <taxon>Pyricularia</taxon>
    </lineage>
</organism>
<dbReference type="GeneID" id="41965513"/>